<dbReference type="RefSeq" id="WP_344943235.1">
    <property type="nucleotide sequence ID" value="NZ_BAABDC010000002.1"/>
</dbReference>
<reference evidence="3" key="1">
    <citation type="journal article" date="2019" name="Int. J. Syst. Evol. Microbiol.">
        <title>The Global Catalogue of Microorganisms (GCM) 10K type strain sequencing project: providing services to taxonomists for standard genome sequencing and annotation.</title>
        <authorList>
            <consortium name="The Broad Institute Genomics Platform"/>
            <consortium name="The Broad Institute Genome Sequencing Center for Infectious Disease"/>
            <person name="Wu L."/>
            <person name="Ma J."/>
        </authorList>
    </citation>
    <scope>NUCLEOTIDE SEQUENCE [LARGE SCALE GENOMIC DNA]</scope>
    <source>
        <strain evidence="3">JCM 17125</strain>
    </source>
</reference>
<dbReference type="EMBL" id="BAABDC010000002">
    <property type="protein sequence ID" value="GAA3697842.1"/>
    <property type="molecule type" value="Genomic_DNA"/>
</dbReference>
<dbReference type="Proteomes" id="UP001501468">
    <property type="component" value="Unassembled WGS sequence"/>
</dbReference>
<feature type="domain" description="Mycothiol-dependent maleylpyruvate isomerase metal-binding" evidence="1">
    <location>
        <begin position="27"/>
        <end position="161"/>
    </location>
</feature>
<evidence type="ECO:0000313" key="2">
    <source>
        <dbReference type="EMBL" id="GAA3697842.1"/>
    </source>
</evidence>
<keyword evidence="3" id="KW-1185">Reference proteome</keyword>
<dbReference type="InterPro" id="IPR024344">
    <property type="entry name" value="MDMPI_metal-binding"/>
</dbReference>
<comment type="caution">
    <text evidence="2">The sequence shown here is derived from an EMBL/GenBank/DDBJ whole genome shotgun (WGS) entry which is preliminary data.</text>
</comment>
<evidence type="ECO:0000313" key="3">
    <source>
        <dbReference type="Proteomes" id="UP001501468"/>
    </source>
</evidence>
<dbReference type="InterPro" id="IPR034660">
    <property type="entry name" value="DinB/YfiT-like"/>
</dbReference>
<sequence>MPDPDLRPAFLAATDHVISIVSRDDVAAAWRQPSALPEWSVGGLVAHLASQPPTVVRLLGAEPAVEAIPLDEHYARSLWVSAAVDDDINVEIRASSDEQAAGGHAEVLARLLEAREALPTVLEAQAPDRAVLIPWAGWALRRDDFLTGRMMEVVVHGEDVAASVGFTSPPLPQDVLTPVLALLTRLAVRRHGQGALVSALSRSERAPRTISAF</sequence>
<name>A0ABP7CXK9_9MICO</name>
<gene>
    <name evidence="2" type="ORF">GCM10022399_12760</name>
</gene>
<organism evidence="2 3">
    <name type="scientific">Terrabacter ginsenosidimutans</name>
    <dbReference type="NCBI Taxonomy" id="490575"/>
    <lineage>
        <taxon>Bacteria</taxon>
        <taxon>Bacillati</taxon>
        <taxon>Actinomycetota</taxon>
        <taxon>Actinomycetes</taxon>
        <taxon>Micrococcales</taxon>
        <taxon>Intrasporangiaceae</taxon>
        <taxon>Terrabacter</taxon>
    </lineage>
</organism>
<proteinExistence type="predicted"/>
<dbReference type="SUPFAM" id="SSF109854">
    <property type="entry name" value="DinB/YfiT-like putative metalloenzymes"/>
    <property type="match status" value="1"/>
</dbReference>
<dbReference type="Gene3D" id="1.20.120.450">
    <property type="entry name" value="dinb family like domain"/>
    <property type="match status" value="1"/>
</dbReference>
<protein>
    <recommendedName>
        <fullName evidence="1">Mycothiol-dependent maleylpyruvate isomerase metal-binding domain-containing protein</fullName>
    </recommendedName>
</protein>
<accession>A0ABP7CXK9</accession>
<dbReference type="Pfam" id="PF11716">
    <property type="entry name" value="MDMPI_N"/>
    <property type="match status" value="1"/>
</dbReference>
<evidence type="ECO:0000259" key="1">
    <source>
        <dbReference type="Pfam" id="PF11716"/>
    </source>
</evidence>